<evidence type="ECO:0000313" key="2">
    <source>
        <dbReference type="Proteomes" id="UP001226750"/>
    </source>
</evidence>
<accession>A0AAX3XFS8</accession>
<protein>
    <submittedName>
        <fullName evidence="1">Uncharacterized protein</fullName>
    </submittedName>
</protein>
<dbReference type="Proteomes" id="UP001226750">
    <property type="component" value="Chromosome"/>
</dbReference>
<keyword evidence="2" id="KW-1185">Reference proteome</keyword>
<dbReference type="EMBL" id="CP126975">
    <property type="protein sequence ID" value="WIM80245.1"/>
    <property type="molecule type" value="Genomic_DNA"/>
</dbReference>
<sequence>MAKLIDKNWSIHINCYSQWYVDYSQTIENYYTFSINVDEKPIVIINDIPDFEFDDYYLSDVFFEAIETQERVSSEASWDGQFYLELIPHKKEDKDIDWEVMLEIGPYYFSLTSNINNCLKFSLFVTKENLMEFAYLLREEESKVKKDSDYY</sequence>
<dbReference type="AlphaFoldDB" id="A0AAX3XFS8"/>
<organism evidence="1 2">
    <name type="scientific">Gallibacterium anatis</name>
    <dbReference type="NCBI Taxonomy" id="750"/>
    <lineage>
        <taxon>Bacteria</taxon>
        <taxon>Pseudomonadati</taxon>
        <taxon>Pseudomonadota</taxon>
        <taxon>Gammaproteobacteria</taxon>
        <taxon>Pasteurellales</taxon>
        <taxon>Pasteurellaceae</taxon>
        <taxon>Gallibacterium</taxon>
    </lineage>
</organism>
<evidence type="ECO:0000313" key="1">
    <source>
        <dbReference type="EMBL" id="WIM80245.1"/>
    </source>
</evidence>
<dbReference type="RefSeq" id="WP_285091905.1">
    <property type="nucleotide sequence ID" value="NZ_CP126975.1"/>
</dbReference>
<proteinExistence type="predicted"/>
<name>A0AAX3XFS8_9PAST</name>
<reference evidence="1 2" key="1">
    <citation type="submission" date="2023-06" db="EMBL/GenBank/DDBJ databases">
        <title>Complete Genome Sequence of Gallibacterium anatis Strain BJF12, Isolated from a chicken with diarrhea.</title>
        <authorList>
            <person name="Guo F."/>
            <person name="Bu W."/>
            <person name="Xu F."/>
            <person name="Wen T."/>
        </authorList>
    </citation>
    <scope>NUCLEOTIDE SEQUENCE [LARGE SCALE GENOMIC DNA]</scope>
    <source>
        <strain evidence="1 2">BJF12</strain>
    </source>
</reference>
<gene>
    <name evidence="1" type="ORF">QP018_03150</name>
</gene>